<accession>A0A917YYM3</accession>
<dbReference type="InterPro" id="IPR036894">
    <property type="entry name" value="YbaB-like_sf"/>
</dbReference>
<comment type="caution">
    <text evidence="3">The sequence shown here is derived from an EMBL/GenBank/DDBJ whole genome shotgun (WGS) entry which is preliminary data.</text>
</comment>
<dbReference type="EMBL" id="BMNH01000006">
    <property type="protein sequence ID" value="GGO68131.1"/>
    <property type="molecule type" value="Genomic_DNA"/>
</dbReference>
<feature type="compositionally biased region" description="Basic and acidic residues" evidence="2">
    <location>
        <begin position="1"/>
        <end position="23"/>
    </location>
</feature>
<proteinExistence type="predicted"/>
<name>A0A917YYM3_9ACTN</name>
<dbReference type="SUPFAM" id="SSF82607">
    <property type="entry name" value="YbaB-like"/>
    <property type="match status" value="1"/>
</dbReference>
<feature type="region of interest" description="Disordered" evidence="2">
    <location>
        <begin position="1"/>
        <end position="37"/>
    </location>
</feature>
<reference evidence="3" key="2">
    <citation type="submission" date="2020-09" db="EMBL/GenBank/DDBJ databases">
        <authorList>
            <person name="Sun Q."/>
            <person name="Zhou Y."/>
        </authorList>
    </citation>
    <scope>NUCLEOTIDE SEQUENCE</scope>
    <source>
        <strain evidence="3">CGMCC 4.7368</strain>
    </source>
</reference>
<feature type="coiled-coil region" evidence="1">
    <location>
        <begin position="93"/>
        <end position="124"/>
    </location>
</feature>
<reference evidence="3" key="1">
    <citation type="journal article" date="2014" name="Int. J. Syst. Evol. Microbiol.">
        <title>Complete genome sequence of Corynebacterium casei LMG S-19264T (=DSM 44701T), isolated from a smear-ripened cheese.</title>
        <authorList>
            <consortium name="US DOE Joint Genome Institute (JGI-PGF)"/>
            <person name="Walter F."/>
            <person name="Albersmeier A."/>
            <person name="Kalinowski J."/>
            <person name="Ruckert C."/>
        </authorList>
    </citation>
    <scope>NUCLEOTIDE SEQUENCE</scope>
    <source>
        <strain evidence="3">CGMCC 4.7368</strain>
    </source>
</reference>
<dbReference type="Gene3D" id="3.30.1310.10">
    <property type="entry name" value="Nucleoid-associated protein YbaB-like domain"/>
    <property type="match status" value="1"/>
</dbReference>
<gene>
    <name evidence="3" type="ORF">GCM10012289_26180</name>
</gene>
<dbReference type="AlphaFoldDB" id="A0A917YYM3"/>
<dbReference type="RefSeq" id="WP_189124333.1">
    <property type="nucleotide sequence ID" value="NZ_BMNH01000006.1"/>
</dbReference>
<keyword evidence="4" id="KW-1185">Reference proteome</keyword>
<protein>
    <submittedName>
        <fullName evidence="3">Uncharacterized protein</fullName>
    </submittedName>
</protein>
<organism evidence="3 4">
    <name type="scientific">Nonomuraea cavernae</name>
    <dbReference type="NCBI Taxonomy" id="2045107"/>
    <lineage>
        <taxon>Bacteria</taxon>
        <taxon>Bacillati</taxon>
        <taxon>Actinomycetota</taxon>
        <taxon>Actinomycetes</taxon>
        <taxon>Streptosporangiales</taxon>
        <taxon>Streptosporangiaceae</taxon>
        <taxon>Nonomuraea</taxon>
    </lineage>
</organism>
<evidence type="ECO:0000313" key="3">
    <source>
        <dbReference type="EMBL" id="GGO68131.1"/>
    </source>
</evidence>
<keyword evidence="1" id="KW-0175">Coiled coil</keyword>
<evidence type="ECO:0000313" key="4">
    <source>
        <dbReference type="Proteomes" id="UP000646523"/>
    </source>
</evidence>
<sequence length="132" mass="15003">MNDRRPTEASHSGRRDFPGRRESAPSLSGHGVSEDKSVSVAIGGDGLVERITIDPRVLRGGSEAVAELARDAMRRAQEDWFRHFAQAEAPARAEEARKVQERLRQRLDELEVKYEQRLRELQGTFNRSPKHD</sequence>
<evidence type="ECO:0000256" key="1">
    <source>
        <dbReference type="SAM" id="Coils"/>
    </source>
</evidence>
<dbReference type="Proteomes" id="UP000646523">
    <property type="component" value="Unassembled WGS sequence"/>
</dbReference>
<evidence type="ECO:0000256" key="2">
    <source>
        <dbReference type="SAM" id="MobiDB-lite"/>
    </source>
</evidence>